<sequence length="134" mass="14321">MGKKPDRWAFAMLAVIRILCNSFTAKMLPRNSATGLGASFVPSTGPDAAEDTKIRAQVQDQVQELAAQLSKEVANLAQQQKDIVDTQATVEDLASQLKAQTSSEDLAKLRAELASLVDRVASAESSCSATKKDI</sequence>
<dbReference type="EMBL" id="CAJNIZ010020125">
    <property type="protein sequence ID" value="CAE7436815.1"/>
    <property type="molecule type" value="Genomic_DNA"/>
</dbReference>
<dbReference type="AlphaFoldDB" id="A0A812RDY8"/>
<feature type="chain" id="PRO_5032401614" evidence="2">
    <location>
        <begin position="25"/>
        <end position="134"/>
    </location>
</feature>
<evidence type="ECO:0000256" key="1">
    <source>
        <dbReference type="SAM" id="Coils"/>
    </source>
</evidence>
<keyword evidence="4" id="KW-1185">Reference proteome</keyword>
<evidence type="ECO:0000313" key="4">
    <source>
        <dbReference type="Proteomes" id="UP000649617"/>
    </source>
</evidence>
<keyword evidence="1" id="KW-0175">Coiled coil</keyword>
<accession>A0A812RDY8</accession>
<gene>
    <name evidence="3" type="ORF">SPIL2461_LOCUS10671</name>
</gene>
<dbReference type="Proteomes" id="UP000649617">
    <property type="component" value="Unassembled WGS sequence"/>
</dbReference>
<protein>
    <submittedName>
        <fullName evidence="3">Uncharacterized protein</fullName>
    </submittedName>
</protein>
<organism evidence="3 4">
    <name type="scientific">Symbiodinium pilosum</name>
    <name type="common">Dinoflagellate</name>
    <dbReference type="NCBI Taxonomy" id="2952"/>
    <lineage>
        <taxon>Eukaryota</taxon>
        <taxon>Sar</taxon>
        <taxon>Alveolata</taxon>
        <taxon>Dinophyceae</taxon>
        <taxon>Suessiales</taxon>
        <taxon>Symbiodiniaceae</taxon>
        <taxon>Symbiodinium</taxon>
    </lineage>
</organism>
<keyword evidence="2" id="KW-0732">Signal</keyword>
<proteinExistence type="predicted"/>
<name>A0A812RDY8_SYMPI</name>
<evidence type="ECO:0000313" key="3">
    <source>
        <dbReference type="EMBL" id="CAE7436815.1"/>
    </source>
</evidence>
<reference evidence="3" key="1">
    <citation type="submission" date="2021-02" db="EMBL/GenBank/DDBJ databases">
        <authorList>
            <person name="Dougan E. K."/>
            <person name="Rhodes N."/>
            <person name="Thang M."/>
            <person name="Chan C."/>
        </authorList>
    </citation>
    <scope>NUCLEOTIDE SEQUENCE</scope>
</reference>
<evidence type="ECO:0000256" key="2">
    <source>
        <dbReference type="SAM" id="SignalP"/>
    </source>
</evidence>
<feature type="signal peptide" evidence="2">
    <location>
        <begin position="1"/>
        <end position="24"/>
    </location>
</feature>
<comment type="caution">
    <text evidence="3">The sequence shown here is derived from an EMBL/GenBank/DDBJ whole genome shotgun (WGS) entry which is preliminary data.</text>
</comment>
<feature type="coiled-coil region" evidence="1">
    <location>
        <begin position="55"/>
        <end position="126"/>
    </location>
</feature>